<comment type="caution">
    <text evidence="1">The sequence shown here is derived from an EMBL/GenBank/DDBJ whole genome shotgun (WGS) entry which is preliminary data.</text>
</comment>
<dbReference type="EMBL" id="JBHTLK010000196">
    <property type="protein sequence ID" value="MFD1150940.1"/>
    <property type="molecule type" value="Genomic_DNA"/>
</dbReference>
<evidence type="ECO:0000313" key="2">
    <source>
        <dbReference type="Proteomes" id="UP001597168"/>
    </source>
</evidence>
<protein>
    <submittedName>
        <fullName evidence="1">Winged helix DNA-binding domain-containing protein</fullName>
    </submittedName>
</protein>
<dbReference type="Pfam" id="PF06224">
    <property type="entry name" value="AlkZ-like"/>
    <property type="match status" value="1"/>
</dbReference>
<dbReference type="PANTHER" id="PTHR38479">
    <property type="entry name" value="LMO0824 PROTEIN"/>
    <property type="match status" value="1"/>
</dbReference>
<dbReference type="PANTHER" id="PTHR38479:SF2">
    <property type="entry name" value="WINGED HELIX DNA-BINDING DOMAIN-CONTAINING PROTEIN"/>
    <property type="match status" value="1"/>
</dbReference>
<dbReference type="RefSeq" id="WP_380727485.1">
    <property type="nucleotide sequence ID" value="NZ_JBHTLK010000196.1"/>
</dbReference>
<dbReference type="Proteomes" id="UP001597168">
    <property type="component" value="Unassembled WGS sequence"/>
</dbReference>
<reference evidence="2" key="1">
    <citation type="journal article" date="2019" name="Int. J. Syst. Evol. Microbiol.">
        <title>The Global Catalogue of Microorganisms (GCM) 10K type strain sequencing project: providing services to taxonomists for standard genome sequencing and annotation.</title>
        <authorList>
            <consortium name="The Broad Institute Genomics Platform"/>
            <consortium name="The Broad Institute Genome Sequencing Center for Infectious Disease"/>
            <person name="Wu L."/>
            <person name="Ma J."/>
        </authorList>
    </citation>
    <scope>NUCLEOTIDE SEQUENCE [LARGE SCALE GENOMIC DNA]</scope>
    <source>
        <strain evidence="2">CCUG 60214</strain>
    </source>
</reference>
<name>A0ABW3R1W6_9PSEU</name>
<organism evidence="1 2">
    <name type="scientific">Saccharothrix hoggarensis</name>
    <dbReference type="NCBI Taxonomy" id="913853"/>
    <lineage>
        <taxon>Bacteria</taxon>
        <taxon>Bacillati</taxon>
        <taxon>Actinomycetota</taxon>
        <taxon>Actinomycetes</taxon>
        <taxon>Pseudonocardiales</taxon>
        <taxon>Pseudonocardiaceae</taxon>
        <taxon>Saccharothrix</taxon>
    </lineage>
</organism>
<dbReference type="GO" id="GO:0003677">
    <property type="term" value="F:DNA binding"/>
    <property type="evidence" value="ECO:0007669"/>
    <property type="project" value="UniProtKB-KW"/>
</dbReference>
<sequence>MGSRVTVTWRQVAAWRTRRHSLDVRRPAAEALDVVSELCGLHAQLMSSAAATLRARVDGLDEDAVEKALWTDRTLVKTWSMRGTLHLLPADGYPLWQAAFATYRHYLKPVWLRGFKITAEELSALVEAVGEVLEDRLLTRAELADAVAARTSAHLGGKLRESWGAYLKPASFQGRLVFGPGEGQYVRFTSPRTWLGLDGADVPADPVGEVALRWLARQGPATREDFARWWGVSPAEGGRVLKALGDRVEPVDVEGESCWARAQDVAGLREAEPVRTVRLLPAFDQYVVAATRHAHHFLDGGTPDRVYRPQGWLSPVVMVDGMMAGVWSRERKGAKVCVTVEPFRSLSAGARKAVLDEVRRVAGAAEVHWAG</sequence>
<dbReference type="InterPro" id="IPR009351">
    <property type="entry name" value="AlkZ-like"/>
</dbReference>
<evidence type="ECO:0000313" key="1">
    <source>
        <dbReference type="EMBL" id="MFD1150940.1"/>
    </source>
</evidence>
<proteinExistence type="predicted"/>
<gene>
    <name evidence="1" type="ORF">ACFQ3T_27755</name>
</gene>
<accession>A0ABW3R1W6</accession>
<keyword evidence="2" id="KW-1185">Reference proteome</keyword>
<keyword evidence="1" id="KW-0238">DNA-binding</keyword>